<feature type="compositionally biased region" description="Basic and acidic residues" evidence="2">
    <location>
        <begin position="382"/>
        <end position="399"/>
    </location>
</feature>
<dbReference type="Pfam" id="PF08174">
    <property type="entry name" value="Anillin"/>
    <property type="match status" value="1"/>
</dbReference>
<dbReference type="Gene3D" id="2.30.29.30">
    <property type="entry name" value="Pleckstrin-homology domain (PH domain)/Phosphotyrosine-binding domain (PTB)"/>
    <property type="match status" value="1"/>
</dbReference>
<accession>A0A1I8PRS5</accession>
<dbReference type="Proteomes" id="UP000095300">
    <property type="component" value="Unassembled WGS sequence"/>
</dbReference>
<dbReference type="STRING" id="35570.A0A1I8PRS5"/>
<sequence>MDPFTQRMLEKAEQRSRALGISSTDASKFPCGDANTSSSSMASNMSTGSNSIGGSGACATTMALATQQQQKQQLPLHTSSSGGGNVNKLLQVIEKSPMDTVGAYKSGSGTGDNGGGHSPRKVLRQFSAVDKENMDLGIEINIMTDKNVEVQVQVEEQEITDDEEYQKHMARIGHIAAEGTQRSITQAPSCAAKIRDTSRSQLQRLGALYSDKDDLSSPIHRTEAHFHADNKDETDFDGHMRKPKQRLGKLAALANTINQWEDDITHHGPTTMTEVAKAVPPPKPDLPSRGRTRTDHGHVKEQAPQPPQMHNPKSPKSHVASKSPKRHVKEQAPQPPQIQTAPKSPKPQIAPKSPKLPEKDQKTKQLKWDPTVLSSLEAQGFQRRDSSTVKVSYDFKQDQEAGQEVAASFKHPDNNKEEKRVVGKLDTNKFNALGTNSLEKNTSTQPIDKKVPVVKAGMVSGRAAVFEAQVQANQQQQQQKPQKDPTELSLKERMKLFEKNKGEALVPKAAFGMAPPISKILQDSHHKKEDHAKAHSSSNVISASTSNPPPIMVKSKTDNKLRDKVAAIFGAASSENKIKEDIRKQREEEMQLLANRFNKQKQFAQNQEKHQHATDKDQKSHEVPQQSQFTTVAQRTFRSSASPQRPQTHPPPPPPPLPPAGAVHGQTTKRRSPGDAIDEDVTKRARTKRLYPALSDLESNESCSDNEMSYCNAATVSVLSTADEMKASLQPLRGGHAVANIEQDDENEDSYMETETEDSSVGICNGSLGREIMQVVQKNDKQQLTNIKEVRYAEKNQYFEDTNRDSSLNSSEASGMDGMDDYLDEALEDNEEDDGDDDNTPDEDDDDDDDADDSRLSRGSKGTTASNSFSFRKANTPNRQSHCQTIQEEITEETTTTTTTTTKKETSSSGTSYMHPVKSELSINKENENVVTLVHTVSFYRRQQNANSANSTPIRKICREQQVLRSAMEKLENQGVGEQVHFIQEPEESDEESQSDSEQDDAHLVQEKIKKLLEEVCKQQQVIAQTSQALNLCAATIEFSGSTESVEGERHLLVATHRRQACLDEVQRLRVEKSLRPLGAPREKGRLTVKEITIPLRQDYIRKLAADTISGHHLVCLLKYNEHVLATKTVPTLPGLLAVKFPDVMQLNNVYADFKVTLEIYGMTAQREVLPHEVKYHINLNKKSGVKTPKKKGSDNRLVMPPVQSPAGPHAVRTPALVQYGFAIFSLREIQRTTWTLTQVLGVSPLEGVVHMKVNCELSVSVEYKGFLTMFEDISGFGAWHRRWCHLNGTMLNYWKYPDDEKKKAPMGSIDLYTCSSQKITLAPRDICARLNTMLLECQRPARETDQESLVIVPNGRTTTVRYLLSADTKEEREEWCAYFNKALTLLRAWGPPQ</sequence>
<dbReference type="GO" id="GO:0000281">
    <property type="term" value="P:mitotic cytokinesis"/>
    <property type="evidence" value="ECO:0007669"/>
    <property type="project" value="TreeGrafter"/>
</dbReference>
<feature type="compositionally biased region" description="Low complexity" evidence="2">
    <location>
        <begin position="34"/>
        <end position="50"/>
    </location>
</feature>
<feature type="compositionally biased region" description="Basic and acidic residues" evidence="2">
    <location>
        <begin position="355"/>
        <end position="367"/>
    </location>
</feature>
<dbReference type="OrthoDB" id="5915976at2759"/>
<feature type="compositionally biased region" description="Polar residues" evidence="2">
    <location>
        <begin position="860"/>
        <end position="883"/>
    </location>
</feature>
<evidence type="ECO:0000313" key="4">
    <source>
        <dbReference type="EnsemblMetazoa" id="SCAU010478-PA"/>
    </source>
</evidence>
<evidence type="ECO:0000256" key="1">
    <source>
        <dbReference type="ARBA" id="ARBA00023054"/>
    </source>
</evidence>
<dbReference type="PROSITE" id="PS50003">
    <property type="entry name" value="PH_DOMAIN"/>
    <property type="match status" value="1"/>
</dbReference>
<dbReference type="GO" id="GO:0031106">
    <property type="term" value="P:septin ring organization"/>
    <property type="evidence" value="ECO:0007669"/>
    <property type="project" value="TreeGrafter"/>
</dbReference>
<feature type="compositionally biased region" description="Basic and acidic residues" evidence="2">
    <location>
        <begin position="410"/>
        <end position="420"/>
    </location>
</feature>
<feature type="region of interest" description="Disordered" evidence="2">
    <location>
        <begin position="589"/>
        <end position="686"/>
    </location>
</feature>
<dbReference type="GO" id="GO:0005826">
    <property type="term" value="C:actomyosin contractile ring"/>
    <property type="evidence" value="ECO:0007669"/>
    <property type="project" value="TreeGrafter"/>
</dbReference>
<dbReference type="GO" id="GO:0000915">
    <property type="term" value="P:actomyosin contractile ring assembly"/>
    <property type="evidence" value="ECO:0007669"/>
    <property type="project" value="TreeGrafter"/>
</dbReference>
<feature type="compositionally biased region" description="Basic and acidic residues" evidence="2">
    <location>
        <begin position="286"/>
        <end position="301"/>
    </location>
</feature>
<organism evidence="4 5">
    <name type="scientific">Stomoxys calcitrans</name>
    <name type="common">Stable fly</name>
    <name type="synonym">Conops calcitrans</name>
    <dbReference type="NCBI Taxonomy" id="35570"/>
    <lineage>
        <taxon>Eukaryota</taxon>
        <taxon>Metazoa</taxon>
        <taxon>Ecdysozoa</taxon>
        <taxon>Arthropoda</taxon>
        <taxon>Hexapoda</taxon>
        <taxon>Insecta</taxon>
        <taxon>Pterygota</taxon>
        <taxon>Neoptera</taxon>
        <taxon>Endopterygota</taxon>
        <taxon>Diptera</taxon>
        <taxon>Brachycera</taxon>
        <taxon>Muscomorpha</taxon>
        <taxon>Muscoidea</taxon>
        <taxon>Muscidae</taxon>
        <taxon>Stomoxys</taxon>
    </lineage>
</organism>
<dbReference type="KEGG" id="scac:106081461"/>
<evidence type="ECO:0000256" key="2">
    <source>
        <dbReference type="SAM" id="MobiDB-lite"/>
    </source>
</evidence>
<dbReference type="InterPro" id="IPR011993">
    <property type="entry name" value="PH-like_dom_sf"/>
</dbReference>
<feature type="domain" description="PH" evidence="3">
    <location>
        <begin position="1261"/>
        <end position="1385"/>
    </location>
</feature>
<feature type="region of interest" description="Disordered" evidence="2">
    <location>
        <begin position="829"/>
        <end position="914"/>
    </location>
</feature>
<feature type="compositionally biased region" description="Basic and acidic residues" evidence="2">
    <location>
        <begin position="607"/>
        <end position="622"/>
    </location>
</feature>
<feature type="compositionally biased region" description="Low complexity" evidence="2">
    <location>
        <begin position="536"/>
        <end position="546"/>
    </location>
</feature>
<feature type="compositionally biased region" description="Acidic residues" evidence="2">
    <location>
        <begin position="829"/>
        <end position="852"/>
    </location>
</feature>
<evidence type="ECO:0000313" key="5">
    <source>
        <dbReference type="Proteomes" id="UP000095300"/>
    </source>
</evidence>
<dbReference type="InterPro" id="IPR037840">
    <property type="entry name" value="PH_Anillin"/>
</dbReference>
<dbReference type="PANTHER" id="PTHR21538">
    <property type="entry name" value="ANILLIN/RHOTEKIN RTKN"/>
    <property type="match status" value="1"/>
</dbReference>
<dbReference type="InterPro" id="IPR051364">
    <property type="entry name" value="Cytokinesis/Rho-signaling"/>
</dbReference>
<feature type="region of interest" description="Disordered" evidence="2">
    <location>
        <begin position="523"/>
        <end position="561"/>
    </location>
</feature>
<dbReference type="InterPro" id="IPR001849">
    <property type="entry name" value="PH_domain"/>
</dbReference>
<dbReference type="EnsemblMetazoa" id="SCAU010478-RA">
    <property type="protein sequence ID" value="SCAU010478-PA"/>
    <property type="gene ID" value="SCAU010478"/>
</dbReference>
<feature type="region of interest" description="Disordered" evidence="2">
    <location>
        <begin position="801"/>
        <end position="820"/>
    </location>
</feature>
<keyword evidence="5" id="KW-1185">Reference proteome</keyword>
<name>A0A1I8PRS5_STOCA</name>
<feature type="compositionally biased region" description="Polar residues" evidence="2">
    <location>
        <begin position="623"/>
        <end position="647"/>
    </location>
</feature>
<dbReference type="SMART" id="SM00233">
    <property type="entry name" value="PH"/>
    <property type="match status" value="1"/>
</dbReference>
<keyword evidence="1" id="KW-0175">Coiled coil</keyword>
<dbReference type="FunFam" id="2.30.29.30:FF:000111">
    <property type="entry name" value="anillin isoform X1"/>
    <property type="match status" value="1"/>
</dbReference>
<dbReference type="SUPFAM" id="SSF50729">
    <property type="entry name" value="PH domain-like"/>
    <property type="match status" value="1"/>
</dbReference>
<feature type="region of interest" description="Disordered" evidence="2">
    <location>
        <begin position="273"/>
        <end position="420"/>
    </location>
</feature>
<feature type="region of interest" description="Disordered" evidence="2">
    <location>
        <begin position="1"/>
        <end position="52"/>
    </location>
</feature>
<protein>
    <recommendedName>
        <fullName evidence="3">PH domain-containing protein</fullName>
    </recommendedName>
</protein>
<dbReference type="InterPro" id="IPR012966">
    <property type="entry name" value="AHD"/>
</dbReference>
<feature type="compositionally biased region" description="Low complexity" evidence="2">
    <location>
        <begin position="884"/>
        <end position="901"/>
    </location>
</feature>
<proteinExistence type="predicted"/>
<dbReference type="VEuPathDB" id="VectorBase:SCAU010478"/>
<feature type="compositionally biased region" description="Pro residues" evidence="2">
    <location>
        <begin position="648"/>
        <end position="659"/>
    </location>
</feature>
<dbReference type="PANTHER" id="PTHR21538:SF23">
    <property type="entry name" value="ANILLIN"/>
    <property type="match status" value="1"/>
</dbReference>
<dbReference type="Pfam" id="PF00169">
    <property type="entry name" value="PH"/>
    <property type="match status" value="1"/>
</dbReference>
<evidence type="ECO:0000259" key="3">
    <source>
        <dbReference type="PROSITE" id="PS50003"/>
    </source>
</evidence>
<gene>
    <name evidence="4" type="primary">106081461</name>
</gene>
<dbReference type="CDD" id="cd01263">
    <property type="entry name" value="PH_anillin"/>
    <property type="match status" value="1"/>
</dbReference>
<reference evidence="4" key="1">
    <citation type="submission" date="2020-05" db="UniProtKB">
        <authorList>
            <consortium name="EnsemblMetazoa"/>
        </authorList>
    </citation>
    <scope>IDENTIFICATION</scope>
    <source>
        <strain evidence="4">USDA</strain>
    </source>
</reference>
<feature type="compositionally biased region" description="Basic and acidic residues" evidence="2">
    <location>
        <begin position="523"/>
        <end position="533"/>
    </location>
</feature>